<evidence type="ECO:0000256" key="6">
    <source>
        <dbReference type="ARBA" id="ARBA00022967"/>
    </source>
</evidence>
<comment type="caution">
    <text evidence="12">The sequence shown here is derived from an EMBL/GenBank/DDBJ whole genome shotgun (WGS) entry which is preliminary data.</text>
</comment>
<comment type="similarity">
    <text evidence="9">Belongs to the ABC transporter superfamily. Drug exporter-1 (DrugE1) (TC 3.A.1.105) family.</text>
</comment>
<organism evidence="12 13">
    <name type="scientific">Streptomyces cuspidosporus</name>
    <dbReference type="NCBI Taxonomy" id="66882"/>
    <lineage>
        <taxon>Bacteria</taxon>
        <taxon>Bacillati</taxon>
        <taxon>Actinomycetota</taxon>
        <taxon>Actinomycetes</taxon>
        <taxon>Kitasatosporales</taxon>
        <taxon>Streptomycetaceae</taxon>
        <taxon>Streptomyces</taxon>
    </lineage>
</organism>
<dbReference type="PROSITE" id="PS00211">
    <property type="entry name" value="ABC_TRANSPORTER_1"/>
    <property type="match status" value="1"/>
</dbReference>
<evidence type="ECO:0000256" key="4">
    <source>
        <dbReference type="ARBA" id="ARBA00022741"/>
    </source>
</evidence>
<dbReference type="InterPro" id="IPR027417">
    <property type="entry name" value="P-loop_NTPase"/>
</dbReference>
<evidence type="ECO:0000313" key="13">
    <source>
        <dbReference type="Proteomes" id="UP001500253"/>
    </source>
</evidence>
<keyword evidence="6" id="KW-1278">Translocase</keyword>
<name>A0ABP5TW71_9ACTN</name>
<dbReference type="GO" id="GO:0005524">
    <property type="term" value="F:ATP binding"/>
    <property type="evidence" value="ECO:0007669"/>
    <property type="project" value="UniProtKB-KW"/>
</dbReference>
<keyword evidence="3" id="KW-1003">Cell membrane</keyword>
<dbReference type="SMART" id="SM00382">
    <property type="entry name" value="AAA"/>
    <property type="match status" value="1"/>
</dbReference>
<evidence type="ECO:0000256" key="10">
    <source>
        <dbReference type="SAM" id="MobiDB-lite"/>
    </source>
</evidence>
<keyword evidence="13" id="KW-1185">Reference proteome</keyword>
<evidence type="ECO:0000256" key="3">
    <source>
        <dbReference type="ARBA" id="ARBA00022475"/>
    </source>
</evidence>
<feature type="compositionally biased region" description="Basic and acidic residues" evidence="10">
    <location>
        <begin position="280"/>
        <end position="289"/>
    </location>
</feature>
<sequence length="398" mass="41314">MDTAHAARWAVRTEGLRKRYGRKPALDGFDLAVGHGTVQGLLGPNGAGKTTAVRILATLARPSGGRATVAGFDVTRQPREVRRRIGLAGQYAAVAEMLTGRQNLVMFGRLFHLDKARAARRADELLSAFGLSEAAGTVAKEYSGGMRRRLDLAASMILAPTVLFLDEPTTGLDPRARNEVWEAVRSLVAGGTTVLLTTQYLDEADQLADRVAVIDRGRKIADDAPAELKRAIGGDRIEVVVRETADLPAAVEAVARVMDEGAGQGAARGGGQGAEPAGPEVDREDRRVTAPVRDRVAALTEVARTLQERGVAVEDIGLRRPTLDEVFLRLTGHRTDEPGGQDDPGGPGGGPGEPGGRSGPSGSGGSGGQDDPGGPGGGPGEPNAEEQSGAAGRTEAAA</sequence>
<comment type="subcellular location">
    <subcellularLocation>
        <location evidence="1">Cell membrane</location>
        <topology evidence="1">Peripheral membrane protein</topology>
        <orientation evidence="1">Cytoplasmic side</orientation>
    </subcellularLocation>
</comment>
<dbReference type="NCBIfam" id="TIGR01188">
    <property type="entry name" value="drrA"/>
    <property type="match status" value="1"/>
</dbReference>
<feature type="region of interest" description="Disordered" evidence="10">
    <location>
        <begin position="332"/>
        <end position="398"/>
    </location>
</feature>
<dbReference type="PROSITE" id="PS50893">
    <property type="entry name" value="ABC_TRANSPORTER_2"/>
    <property type="match status" value="1"/>
</dbReference>
<feature type="compositionally biased region" description="Gly residues" evidence="10">
    <location>
        <begin position="342"/>
        <end position="380"/>
    </location>
</feature>
<feature type="region of interest" description="Disordered" evidence="10">
    <location>
        <begin position="262"/>
        <end position="289"/>
    </location>
</feature>
<protein>
    <submittedName>
        <fullName evidence="12">Daunorubicin resistance protein DrrA family ABC transporter ATP-binding protein</fullName>
    </submittedName>
</protein>
<dbReference type="InterPro" id="IPR005894">
    <property type="entry name" value="DrrA"/>
</dbReference>
<feature type="compositionally biased region" description="Gly residues" evidence="10">
    <location>
        <begin position="262"/>
        <end position="273"/>
    </location>
</feature>
<dbReference type="InterPro" id="IPR017871">
    <property type="entry name" value="ABC_transporter-like_CS"/>
</dbReference>
<accession>A0ABP5TW71</accession>
<dbReference type="InterPro" id="IPR003439">
    <property type="entry name" value="ABC_transporter-like_ATP-bd"/>
</dbReference>
<dbReference type="InterPro" id="IPR050763">
    <property type="entry name" value="ABC_transporter_ATP-binding"/>
</dbReference>
<evidence type="ECO:0000313" key="12">
    <source>
        <dbReference type="EMBL" id="GAA2363128.1"/>
    </source>
</evidence>
<keyword evidence="4" id="KW-0547">Nucleotide-binding</keyword>
<evidence type="ECO:0000256" key="9">
    <source>
        <dbReference type="ARBA" id="ARBA00049985"/>
    </source>
</evidence>
<dbReference type="Gene3D" id="3.40.50.300">
    <property type="entry name" value="P-loop containing nucleotide triphosphate hydrolases"/>
    <property type="match status" value="1"/>
</dbReference>
<keyword evidence="8" id="KW-0046">Antibiotic resistance</keyword>
<dbReference type="PANTHER" id="PTHR42711">
    <property type="entry name" value="ABC TRANSPORTER ATP-BINDING PROTEIN"/>
    <property type="match status" value="1"/>
</dbReference>
<gene>
    <name evidence="12" type="ORF">GCM10010246_63130</name>
</gene>
<dbReference type="EMBL" id="BAAASD010000035">
    <property type="protein sequence ID" value="GAA2363128.1"/>
    <property type="molecule type" value="Genomic_DNA"/>
</dbReference>
<evidence type="ECO:0000256" key="5">
    <source>
        <dbReference type="ARBA" id="ARBA00022840"/>
    </source>
</evidence>
<keyword evidence="2" id="KW-0813">Transport</keyword>
<proteinExistence type="inferred from homology"/>
<evidence type="ECO:0000259" key="11">
    <source>
        <dbReference type="PROSITE" id="PS50893"/>
    </source>
</evidence>
<dbReference type="PANTHER" id="PTHR42711:SF19">
    <property type="entry name" value="DOXORUBICIN RESISTANCE ATP-BINDING PROTEIN DRRA"/>
    <property type="match status" value="1"/>
</dbReference>
<evidence type="ECO:0000256" key="8">
    <source>
        <dbReference type="ARBA" id="ARBA00023251"/>
    </source>
</evidence>
<dbReference type="RefSeq" id="WP_346177736.1">
    <property type="nucleotide sequence ID" value="NZ_BAAASD010000035.1"/>
</dbReference>
<evidence type="ECO:0000256" key="2">
    <source>
        <dbReference type="ARBA" id="ARBA00022448"/>
    </source>
</evidence>
<dbReference type="SUPFAM" id="SSF52540">
    <property type="entry name" value="P-loop containing nucleoside triphosphate hydrolases"/>
    <property type="match status" value="1"/>
</dbReference>
<dbReference type="Proteomes" id="UP001500253">
    <property type="component" value="Unassembled WGS sequence"/>
</dbReference>
<keyword evidence="7" id="KW-0472">Membrane</keyword>
<reference evidence="13" key="1">
    <citation type="journal article" date="2019" name="Int. J. Syst. Evol. Microbiol.">
        <title>The Global Catalogue of Microorganisms (GCM) 10K type strain sequencing project: providing services to taxonomists for standard genome sequencing and annotation.</title>
        <authorList>
            <consortium name="The Broad Institute Genomics Platform"/>
            <consortium name="The Broad Institute Genome Sequencing Center for Infectious Disease"/>
            <person name="Wu L."/>
            <person name="Ma J."/>
        </authorList>
    </citation>
    <scope>NUCLEOTIDE SEQUENCE [LARGE SCALE GENOMIC DNA]</scope>
    <source>
        <strain evidence="13">JCM 4316</strain>
    </source>
</reference>
<evidence type="ECO:0000256" key="1">
    <source>
        <dbReference type="ARBA" id="ARBA00004413"/>
    </source>
</evidence>
<keyword evidence="5 12" id="KW-0067">ATP-binding</keyword>
<dbReference type="Pfam" id="PF00005">
    <property type="entry name" value="ABC_tran"/>
    <property type="match status" value="1"/>
</dbReference>
<feature type="domain" description="ABC transporter" evidence="11">
    <location>
        <begin position="11"/>
        <end position="241"/>
    </location>
</feature>
<evidence type="ECO:0000256" key="7">
    <source>
        <dbReference type="ARBA" id="ARBA00023136"/>
    </source>
</evidence>
<dbReference type="InterPro" id="IPR003593">
    <property type="entry name" value="AAA+_ATPase"/>
</dbReference>